<organism evidence="10 11">
    <name type="scientific">Candidatus Ryanbacteria bacterium CG10_big_fil_rev_8_21_14_0_10_43_42</name>
    <dbReference type="NCBI Taxonomy" id="1974864"/>
    <lineage>
        <taxon>Bacteria</taxon>
        <taxon>Candidatus Ryaniibacteriota</taxon>
    </lineage>
</organism>
<keyword evidence="5" id="KW-0378">Hydrolase</keyword>
<keyword evidence="3" id="KW-0645">Protease</keyword>
<evidence type="ECO:0000256" key="6">
    <source>
        <dbReference type="ARBA" id="ARBA00022833"/>
    </source>
</evidence>
<dbReference type="GO" id="GO:0005886">
    <property type="term" value="C:plasma membrane"/>
    <property type="evidence" value="ECO:0007669"/>
    <property type="project" value="TreeGrafter"/>
</dbReference>
<dbReference type="Pfam" id="PF01431">
    <property type="entry name" value="Peptidase_M13"/>
    <property type="match status" value="1"/>
</dbReference>
<evidence type="ECO:0000256" key="1">
    <source>
        <dbReference type="ARBA" id="ARBA00001947"/>
    </source>
</evidence>
<comment type="similarity">
    <text evidence="2">Belongs to the peptidase M13 family.</text>
</comment>
<gene>
    <name evidence="10" type="ORF">COU90_01775</name>
</gene>
<dbReference type="PRINTS" id="PR00786">
    <property type="entry name" value="NEPRILYSIN"/>
</dbReference>
<evidence type="ECO:0000256" key="4">
    <source>
        <dbReference type="ARBA" id="ARBA00022723"/>
    </source>
</evidence>
<evidence type="ECO:0000256" key="3">
    <source>
        <dbReference type="ARBA" id="ARBA00022670"/>
    </source>
</evidence>
<evidence type="ECO:0000313" key="11">
    <source>
        <dbReference type="Proteomes" id="UP000229098"/>
    </source>
</evidence>
<dbReference type="GO" id="GO:0016485">
    <property type="term" value="P:protein processing"/>
    <property type="evidence" value="ECO:0007669"/>
    <property type="project" value="TreeGrafter"/>
</dbReference>
<protein>
    <submittedName>
        <fullName evidence="10">Peptidase M13</fullName>
    </submittedName>
</protein>
<dbReference type="GO" id="GO:0046872">
    <property type="term" value="F:metal ion binding"/>
    <property type="evidence" value="ECO:0007669"/>
    <property type="project" value="UniProtKB-KW"/>
</dbReference>
<dbReference type="PANTHER" id="PTHR11733:SF167">
    <property type="entry name" value="FI17812P1-RELATED"/>
    <property type="match status" value="1"/>
</dbReference>
<comment type="caution">
    <text evidence="10">The sequence shown here is derived from an EMBL/GenBank/DDBJ whole genome shotgun (WGS) entry which is preliminary data.</text>
</comment>
<evidence type="ECO:0000259" key="8">
    <source>
        <dbReference type="Pfam" id="PF01431"/>
    </source>
</evidence>
<feature type="domain" description="Peptidase M13 C-terminal" evidence="8">
    <location>
        <begin position="447"/>
        <end position="647"/>
    </location>
</feature>
<reference evidence="11" key="1">
    <citation type="submission" date="2017-09" db="EMBL/GenBank/DDBJ databases">
        <title>Depth-based differentiation of microbial function through sediment-hosted aquifers and enrichment of novel symbionts in the deep terrestrial subsurface.</title>
        <authorList>
            <person name="Probst A.J."/>
            <person name="Ladd B."/>
            <person name="Jarett J.K."/>
            <person name="Geller-Mcgrath D.E."/>
            <person name="Sieber C.M.K."/>
            <person name="Emerson J.B."/>
            <person name="Anantharaman K."/>
            <person name="Thomas B.C."/>
            <person name="Malmstrom R."/>
            <person name="Stieglmeier M."/>
            <person name="Klingl A."/>
            <person name="Woyke T."/>
            <person name="Ryan C.M."/>
            <person name="Banfield J.F."/>
        </authorList>
    </citation>
    <scope>NUCLEOTIDE SEQUENCE [LARGE SCALE GENOMIC DNA]</scope>
</reference>
<evidence type="ECO:0000259" key="9">
    <source>
        <dbReference type="Pfam" id="PF05649"/>
    </source>
</evidence>
<evidence type="ECO:0000256" key="7">
    <source>
        <dbReference type="ARBA" id="ARBA00023049"/>
    </source>
</evidence>
<comment type="cofactor">
    <cofactor evidence="1">
        <name>Zn(2+)</name>
        <dbReference type="ChEBI" id="CHEBI:29105"/>
    </cofactor>
</comment>
<dbReference type="InterPro" id="IPR024079">
    <property type="entry name" value="MetalloPept_cat_dom_sf"/>
</dbReference>
<feature type="domain" description="Peptidase M13 N-terminal" evidence="9">
    <location>
        <begin position="15"/>
        <end position="395"/>
    </location>
</feature>
<dbReference type="Pfam" id="PF05649">
    <property type="entry name" value="Peptidase_M13_N"/>
    <property type="match status" value="1"/>
</dbReference>
<dbReference type="Proteomes" id="UP000229098">
    <property type="component" value="Unassembled WGS sequence"/>
</dbReference>
<dbReference type="InterPro" id="IPR008753">
    <property type="entry name" value="Peptidase_M13_N"/>
</dbReference>
<dbReference type="AlphaFoldDB" id="A0A2M8KX95"/>
<keyword evidence="4" id="KW-0479">Metal-binding</keyword>
<dbReference type="PANTHER" id="PTHR11733">
    <property type="entry name" value="ZINC METALLOPROTEASE FAMILY M13 NEPRILYSIN-RELATED"/>
    <property type="match status" value="1"/>
</dbReference>
<name>A0A2M8KX95_9BACT</name>
<dbReference type="PROSITE" id="PS51885">
    <property type="entry name" value="NEPRILYSIN"/>
    <property type="match status" value="1"/>
</dbReference>
<evidence type="ECO:0000313" key="10">
    <source>
        <dbReference type="EMBL" id="PJE64549.1"/>
    </source>
</evidence>
<accession>A0A2M8KX95</accession>
<dbReference type="CDD" id="cd08662">
    <property type="entry name" value="M13"/>
    <property type="match status" value="1"/>
</dbReference>
<dbReference type="GO" id="GO:0004222">
    <property type="term" value="F:metalloendopeptidase activity"/>
    <property type="evidence" value="ECO:0007669"/>
    <property type="project" value="InterPro"/>
</dbReference>
<dbReference type="EMBL" id="PFEF01000005">
    <property type="protein sequence ID" value="PJE64549.1"/>
    <property type="molecule type" value="Genomic_DNA"/>
</dbReference>
<dbReference type="InterPro" id="IPR042089">
    <property type="entry name" value="Peptidase_M13_dom_2"/>
</dbReference>
<keyword evidence="6" id="KW-0862">Zinc</keyword>
<dbReference type="InterPro" id="IPR018497">
    <property type="entry name" value="Peptidase_M13_C"/>
</dbReference>
<dbReference type="InterPro" id="IPR000718">
    <property type="entry name" value="Peptidase_M13"/>
</dbReference>
<dbReference type="Gene3D" id="1.10.1380.10">
    <property type="entry name" value="Neutral endopeptidase , domain2"/>
    <property type="match status" value="1"/>
</dbReference>
<evidence type="ECO:0000256" key="2">
    <source>
        <dbReference type="ARBA" id="ARBA00007357"/>
    </source>
</evidence>
<keyword evidence="7" id="KW-0482">Metalloprotease</keyword>
<evidence type="ECO:0000256" key="5">
    <source>
        <dbReference type="ARBA" id="ARBA00022801"/>
    </source>
</evidence>
<proteinExistence type="inferred from homology"/>
<dbReference type="SUPFAM" id="SSF55486">
    <property type="entry name" value="Metalloproteases ('zincins'), catalytic domain"/>
    <property type="match status" value="1"/>
</dbReference>
<dbReference type="Gene3D" id="3.40.390.10">
    <property type="entry name" value="Collagenase (Catalytic Domain)"/>
    <property type="match status" value="1"/>
</dbReference>
<sequence length="651" mass="75363">MNHIDKEDFDESVSPGDDFFQYVNGGWLESTEIPPAESTWGTFYILRDQSNAQLREIAEDLLEDNNREKGSNEQKIRDFYKTGMDMSTRNEHGIKAIQEELYRTNVDTKEDVIQTLARFHTLGIGALWMPYIESDDKNVDVMIFRLHQAGIGLPDREYYLAKDSEREQIRQKYVSHIVRIFLLIGKNEEEARKGADSVYAIEHALAEVSMTRTKLRDIAAQHNKMTRENLAISYPAIPWAAYFSAVNLPDTEQEIIVDQPEFFTAIEKLLQTLSFEDWRLYLTWCLVHAAAPFLSEEFINENFAFYGRVLGGAKELRPLWKRVITVLDGVLGECIGQEYVKRYFSKTAKERINELVDNLILAYEDRIKNLSWMGEETKQKAIEKLHAIERKLGYPDTWRDYSALSIGSDSYIKNYFRAMVFEWNRMIAKLGRPVDRTEWHISPATVNAYYNPLYNEILFPAAILQPPFFHERADDALNYGAIGSVIGHELTHGFDDQGSQFDAKGNRKNWWNEEDKRKFEEKAGMLVEQYNAYEVLPGKYINGELTLGENIADLGGLTIAYDAFQKSQKGREFLQIDDMTPDARFFASFAIGERGKMRDELAAQMLIVDPHSPAKARVNNIVSNMDEFYNVFRVTEQDKLYRLPEKRAKIW</sequence>